<evidence type="ECO:0000256" key="2">
    <source>
        <dbReference type="ARBA" id="ARBA00005308"/>
    </source>
</evidence>
<accession>A0A368G445</accession>
<gene>
    <name evidence="7" type="ORF">ANCCAN_14840</name>
</gene>
<keyword evidence="8" id="KW-1185">Reference proteome</keyword>
<dbReference type="PANTHER" id="PTHR31815">
    <property type="entry name" value="AGAP005329-PA"/>
    <property type="match status" value="1"/>
</dbReference>
<dbReference type="STRING" id="29170.A0A368G445"/>
<sequence>MAEKTIICFNSDRLGRVSSCHLRMHCDCRRACNDRAGIFRQTILRAIHFGGQIHLKKHLIWPGRFANVSACGSDFVIMKRRIEVVDGTVNVYHDRVVQYQLKSMQYLGPILMGIGSFILIIACVVTLESRDKHAQVITEESMSFKRRRLMSIEERAELSMNEVAPGEDIPAALEESDNQTTLNQFSISTLAEVHRPRLAHTAPLADIDSLDLHSCSSQVTTERETAVVNPETKENLGYP</sequence>
<keyword evidence="5 6" id="KW-0472">Membrane</keyword>
<keyword evidence="3 6" id="KW-0812">Transmembrane</keyword>
<reference evidence="7 8" key="1">
    <citation type="submission" date="2014-10" db="EMBL/GenBank/DDBJ databases">
        <title>Draft genome of the hookworm Ancylostoma caninum.</title>
        <authorList>
            <person name="Mitreva M."/>
        </authorList>
    </citation>
    <scope>NUCLEOTIDE SEQUENCE [LARGE SCALE GENOMIC DNA]</scope>
    <source>
        <strain evidence="7 8">Baltimore</strain>
    </source>
</reference>
<name>A0A368G445_ANCCA</name>
<dbReference type="GO" id="GO:0016020">
    <property type="term" value="C:membrane"/>
    <property type="evidence" value="ECO:0007669"/>
    <property type="project" value="UniProtKB-SubCell"/>
</dbReference>
<feature type="transmembrane region" description="Helical" evidence="6">
    <location>
        <begin position="106"/>
        <end position="127"/>
    </location>
</feature>
<comment type="caution">
    <text evidence="7">The sequence shown here is derived from an EMBL/GenBank/DDBJ whole genome shotgun (WGS) entry which is preliminary data.</text>
</comment>
<evidence type="ECO:0000313" key="8">
    <source>
        <dbReference type="Proteomes" id="UP000252519"/>
    </source>
</evidence>
<evidence type="ECO:0000256" key="1">
    <source>
        <dbReference type="ARBA" id="ARBA00004141"/>
    </source>
</evidence>
<keyword evidence="4 6" id="KW-1133">Transmembrane helix</keyword>
<evidence type="ECO:0000313" key="7">
    <source>
        <dbReference type="EMBL" id="RCN39214.1"/>
    </source>
</evidence>
<dbReference type="EMBL" id="JOJR01000349">
    <property type="protein sequence ID" value="RCN39214.1"/>
    <property type="molecule type" value="Genomic_DNA"/>
</dbReference>
<protein>
    <submittedName>
        <fullName evidence="7">Uncharacterized protein</fullName>
    </submittedName>
</protein>
<evidence type="ECO:0000256" key="6">
    <source>
        <dbReference type="SAM" id="Phobius"/>
    </source>
</evidence>
<comment type="subcellular location">
    <subcellularLocation>
        <location evidence="1">Membrane</location>
        <topology evidence="1">Multi-pass membrane protein</topology>
    </subcellularLocation>
</comment>
<evidence type="ECO:0000256" key="5">
    <source>
        <dbReference type="ARBA" id="ARBA00023136"/>
    </source>
</evidence>
<evidence type="ECO:0000256" key="4">
    <source>
        <dbReference type="ARBA" id="ARBA00022989"/>
    </source>
</evidence>
<proteinExistence type="inferred from homology"/>
<dbReference type="OrthoDB" id="9994280at2759"/>
<dbReference type="InterPro" id="IPR018787">
    <property type="entry name" value="DUF2371_TMEM200"/>
</dbReference>
<dbReference type="Pfam" id="PF10177">
    <property type="entry name" value="DUF2371"/>
    <property type="match status" value="1"/>
</dbReference>
<dbReference type="AlphaFoldDB" id="A0A368G445"/>
<organism evidence="7 8">
    <name type="scientific">Ancylostoma caninum</name>
    <name type="common">Dog hookworm</name>
    <dbReference type="NCBI Taxonomy" id="29170"/>
    <lineage>
        <taxon>Eukaryota</taxon>
        <taxon>Metazoa</taxon>
        <taxon>Ecdysozoa</taxon>
        <taxon>Nematoda</taxon>
        <taxon>Chromadorea</taxon>
        <taxon>Rhabditida</taxon>
        <taxon>Rhabditina</taxon>
        <taxon>Rhabditomorpha</taxon>
        <taxon>Strongyloidea</taxon>
        <taxon>Ancylostomatidae</taxon>
        <taxon>Ancylostomatinae</taxon>
        <taxon>Ancylostoma</taxon>
    </lineage>
</organism>
<dbReference type="Proteomes" id="UP000252519">
    <property type="component" value="Unassembled WGS sequence"/>
</dbReference>
<comment type="similarity">
    <text evidence="2">Belongs to the TMEM200 family.</text>
</comment>
<dbReference type="PANTHER" id="PTHR31815:SF1">
    <property type="entry name" value="TRANSMEMBRANE PROTEIN 200C"/>
    <property type="match status" value="1"/>
</dbReference>
<evidence type="ECO:0000256" key="3">
    <source>
        <dbReference type="ARBA" id="ARBA00022692"/>
    </source>
</evidence>